<evidence type="ECO:0000259" key="1">
    <source>
        <dbReference type="Pfam" id="PF01850"/>
    </source>
</evidence>
<evidence type="ECO:0000313" key="3">
    <source>
        <dbReference type="EMBL" id="BBO86779.1"/>
    </source>
</evidence>
<proteinExistence type="predicted"/>
<keyword evidence="3" id="KW-0614">Plasmid</keyword>
<dbReference type="InterPro" id="IPR029060">
    <property type="entry name" value="PIN-like_dom_sf"/>
</dbReference>
<dbReference type="EMBL" id="AP021876">
    <property type="protein sequence ID" value="BBO80812.1"/>
    <property type="molecule type" value="Genomic_DNA"/>
</dbReference>
<reference evidence="2 4" key="1">
    <citation type="submission" date="2019-11" db="EMBL/GenBank/DDBJ databases">
        <title>Comparative genomics of hydrocarbon-degrading Desulfosarcina strains.</title>
        <authorList>
            <person name="Watanabe M."/>
            <person name="Kojima H."/>
            <person name="Fukui M."/>
        </authorList>
    </citation>
    <scope>NUCLEOTIDE SEQUENCE [LARGE SCALE GENOMIC DNA]</scope>
    <source>
        <strain evidence="2 4">28bB2T</strain>
        <plasmid evidence="3">Do28_1</plasmid>
        <plasmid evidence="4">do28_1 dna</plasmid>
    </source>
</reference>
<dbReference type="Proteomes" id="UP000425960">
    <property type="component" value="Plasmid Do28_1"/>
</dbReference>
<geneLocation type="plasmid" evidence="3">
    <name>Do28_1</name>
</geneLocation>
<name>A0A5K7ZFF6_9BACT</name>
<dbReference type="Pfam" id="PF01850">
    <property type="entry name" value="PIN"/>
    <property type="match status" value="1"/>
</dbReference>
<dbReference type="AlphaFoldDB" id="A0A5K7ZFF6"/>
<dbReference type="CDD" id="cd18683">
    <property type="entry name" value="PIN_VapC-like"/>
    <property type="match status" value="1"/>
</dbReference>
<organism evidence="2 4">
    <name type="scientific">Desulfosarcina ovata subsp. sediminis</name>
    <dbReference type="NCBI Taxonomy" id="885957"/>
    <lineage>
        <taxon>Bacteria</taxon>
        <taxon>Pseudomonadati</taxon>
        <taxon>Thermodesulfobacteriota</taxon>
        <taxon>Desulfobacteria</taxon>
        <taxon>Desulfobacterales</taxon>
        <taxon>Desulfosarcinaceae</taxon>
        <taxon>Desulfosarcina</taxon>
    </lineage>
</organism>
<geneLocation type="plasmid" evidence="4">
    <name>do28_1 dna</name>
</geneLocation>
<accession>A0A5K7ZFF6</accession>
<sequence>MISIDTNVLLRYLLEDDAEQFEKAAKLISGRQKVLVTDVVLVETIWTLRGKKYQLKKPELVTVIQSLFQEPNIRFEDGQAVWLALTDYRNAKPVKGKEADFADALIVNKSKLIASKENQPFHGSFTFDVAAQTLPGAKAPK</sequence>
<dbReference type="PANTHER" id="PTHR39664:SF2">
    <property type="entry name" value="NUCLEIC ACID-BINDING PROTEIN, CONTAINING PIN DOMAIN-RELATED"/>
    <property type="match status" value="1"/>
</dbReference>
<dbReference type="Gene3D" id="3.40.50.1010">
    <property type="entry name" value="5'-nuclease"/>
    <property type="match status" value="1"/>
</dbReference>
<feature type="domain" description="PIN" evidence="1">
    <location>
        <begin position="4"/>
        <end position="108"/>
    </location>
</feature>
<dbReference type="SUPFAM" id="SSF88723">
    <property type="entry name" value="PIN domain-like"/>
    <property type="match status" value="1"/>
</dbReference>
<dbReference type="KEGG" id="dov:DSCO28_13780"/>
<evidence type="ECO:0000313" key="4">
    <source>
        <dbReference type="Proteomes" id="UP000425960"/>
    </source>
</evidence>
<dbReference type="PANTHER" id="PTHR39664">
    <property type="match status" value="1"/>
</dbReference>
<dbReference type="InterPro" id="IPR002716">
    <property type="entry name" value="PIN_dom"/>
</dbReference>
<dbReference type="RefSeq" id="WP_155321660.1">
    <property type="nucleotide sequence ID" value="NZ_AP021876.1"/>
</dbReference>
<dbReference type="EMBL" id="AP021877">
    <property type="protein sequence ID" value="BBO86779.1"/>
    <property type="molecule type" value="Genomic_DNA"/>
</dbReference>
<dbReference type="KEGG" id="dov:DSCO28_73450"/>
<evidence type="ECO:0000313" key="2">
    <source>
        <dbReference type="EMBL" id="BBO80812.1"/>
    </source>
</evidence>
<protein>
    <recommendedName>
        <fullName evidence="1">PIN domain-containing protein</fullName>
    </recommendedName>
</protein>
<dbReference type="Proteomes" id="UP000425960">
    <property type="component" value="Chromosome"/>
</dbReference>
<gene>
    <name evidence="2" type="ORF">DSCO28_13780</name>
    <name evidence="3" type="ORF">DSCO28_73450</name>
</gene>